<dbReference type="InterPro" id="IPR006353">
    <property type="entry name" value="HAD-SF_hydro_IIA_CECR5"/>
</dbReference>
<dbReference type="Proteomes" id="UP000030752">
    <property type="component" value="Unassembled WGS sequence"/>
</dbReference>
<dbReference type="VEuPathDB" id="FungiDB:HMPREF1541_04630"/>
<dbReference type="eggNOG" id="KOG2700">
    <property type="taxonomic scope" value="Eukaryota"/>
</dbReference>
<dbReference type="GeneID" id="19971969"/>
<dbReference type="Pfam" id="PF10397">
    <property type="entry name" value="ADSL_C"/>
    <property type="match status" value="1"/>
</dbReference>
<dbReference type="InterPro" id="IPR008948">
    <property type="entry name" value="L-Aspartase-like"/>
</dbReference>
<dbReference type="NCBIfam" id="TIGR01456">
    <property type="entry name" value="CECR5"/>
    <property type="match status" value="1"/>
</dbReference>
<dbReference type="GO" id="GO:0016853">
    <property type="term" value="F:isomerase activity"/>
    <property type="evidence" value="ECO:0007669"/>
    <property type="project" value="UniProtKB-KW"/>
</dbReference>
<sequence>MAVSALDSRIFRNLFGTAEIRAIFSDEAYVRQLIHVEAALARAESTAGVIPAAAGGVITDALRGAKIDFERLADETDIVGYPILPLVRQLVDATPEEYGRYIHWGATTQDIMDDASVLQIREGLKVVRRHVDELIGILERLSKEHRDTPMAGRTHLQHALPVTFGYKCAVYLSSTIRHRERLTEIEKRCLLVQFGGAAGTLASLGDQGIEVRAQLAKELSLQDTPITWHVARDNIAEIVNFLALVGGSLGKIAYDIIIMSSNELGEVSEPFVPHRGASSTMPQKRNPISSEVILAASKLLRADASLCLDAMVSDFERASGPWHLEWVAVPEAFVLAVGALHQTNFALAGLVVNTGAMARNLHSTRGLIVGEAVMMGLAPVMGRQKAHDVVYGACKTAIESDQSLLEALTSLPEVMEKLLDAIKIPQTPSDFAFCFDIDGVLLRSATPIPGATEALQTLQANRIPFLLLTNGGGKHESERVAELSHKLSVPLDTSLFVQSHTPFSDLGDQENLKDKCVLIVGGDGAKCREVAEAYGYTNIVTPADIYAAHPEVWPFSKNFDDYYRSFARPLPRPINTDSPADSLKIDAVFVYNDPRDWGLDCQLLVDLMLSREGILGTLSSKNGDNSLPNCGFLQDGQPMMYFSNPDSLWAATYALPRLGQGGFRGALQGTWSSVTHVLSPTRQPVSMKSKCNVIGKPHKTTYEFSEKQLMKHRTALFDGSESPPLKTVYMVGDNPESDICGANSYRSKHGVQWVSILTRTGVWDGSPLTLKALNREPKHIVNDVAQAVALGLKQSTLHQG</sequence>
<dbReference type="EMBL" id="KB822720">
    <property type="protein sequence ID" value="ETN40353.1"/>
    <property type="molecule type" value="Genomic_DNA"/>
</dbReference>
<dbReference type="InterPro" id="IPR019468">
    <property type="entry name" value="AdenyloSucc_lyase_C"/>
</dbReference>
<dbReference type="InterPro" id="IPR023214">
    <property type="entry name" value="HAD_sf"/>
</dbReference>
<dbReference type="RefSeq" id="XP_008717196.1">
    <property type="nucleotide sequence ID" value="XM_008718974.1"/>
</dbReference>
<keyword evidence="3" id="KW-0413">Isomerase</keyword>
<dbReference type="STRING" id="1220924.W2RX39"/>
<dbReference type="PANTHER" id="PTHR43172:SF2">
    <property type="entry name" value="ADENYLOSUCCINATE LYASE C-TERMINAL DOMAIN-CONTAINING PROTEIN"/>
    <property type="match status" value="1"/>
</dbReference>
<dbReference type="PRINTS" id="PR00149">
    <property type="entry name" value="FUMRATELYASE"/>
</dbReference>
<dbReference type="HOGENOM" id="CLU_351602_0_0_1"/>
<organism evidence="3 4">
    <name type="scientific">Cyphellophora europaea (strain CBS 101466)</name>
    <name type="common">Phialophora europaea</name>
    <dbReference type="NCBI Taxonomy" id="1220924"/>
    <lineage>
        <taxon>Eukaryota</taxon>
        <taxon>Fungi</taxon>
        <taxon>Dikarya</taxon>
        <taxon>Ascomycota</taxon>
        <taxon>Pezizomycotina</taxon>
        <taxon>Eurotiomycetes</taxon>
        <taxon>Chaetothyriomycetidae</taxon>
        <taxon>Chaetothyriales</taxon>
        <taxon>Cyphellophoraceae</taxon>
        <taxon>Cyphellophora</taxon>
    </lineage>
</organism>
<dbReference type="SMART" id="SM00998">
    <property type="entry name" value="ADSL_C"/>
    <property type="match status" value="1"/>
</dbReference>
<dbReference type="SUPFAM" id="SSF48557">
    <property type="entry name" value="L-aspartase-like"/>
    <property type="match status" value="1"/>
</dbReference>
<reference evidence="3 4" key="1">
    <citation type="submission" date="2013-03" db="EMBL/GenBank/DDBJ databases">
        <title>The Genome Sequence of Phialophora europaea CBS 101466.</title>
        <authorList>
            <consortium name="The Broad Institute Genomics Platform"/>
            <person name="Cuomo C."/>
            <person name="de Hoog S."/>
            <person name="Gorbushina A."/>
            <person name="Walker B."/>
            <person name="Young S.K."/>
            <person name="Zeng Q."/>
            <person name="Gargeya S."/>
            <person name="Fitzgerald M."/>
            <person name="Haas B."/>
            <person name="Abouelleil A."/>
            <person name="Allen A.W."/>
            <person name="Alvarado L."/>
            <person name="Arachchi H.M."/>
            <person name="Berlin A.M."/>
            <person name="Chapman S.B."/>
            <person name="Gainer-Dewar J."/>
            <person name="Goldberg J."/>
            <person name="Griggs A."/>
            <person name="Gujja S."/>
            <person name="Hansen M."/>
            <person name="Howarth C."/>
            <person name="Imamovic A."/>
            <person name="Ireland A."/>
            <person name="Larimer J."/>
            <person name="McCowan C."/>
            <person name="Murphy C."/>
            <person name="Pearson M."/>
            <person name="Poon T.W."/>
            <person name="Priest M."/>
            <person name="Roberts A."/>
            <person name="Saif S."/>
            <person name="Shea T."/>
            <person name="Sisk P."/>
            <person name="Sykes S."/>
            <person name="Wortman J."/>
            <person name="Nusbaum C."/>
            <person name="Birren B."/>
        </authorList>
    </citation>
    <scope>NUCLEOTIDE SEQUENCE [LARGE SCALE GENOMIC DNA]</scope>
    <source>
        <strain evidence="3 4">CBS 101466</strain>
    </source>
</reference>
<dbReference type="PANTHER" id="PTHR43172">
    <property type="entry name" value="ADENYLOSUCCINATE LYASE"/>
    <property type="match status" value="1"/>
</dbReference>
<dbReference type="InterPro" id="IPR000362">
    <property type="entry name" value="Fumarate_lyase_fam"/>
</dbReference>
<dbReference type="OrthoDB" id="406045at2759"/>
<dbReference type="Gene3D" id="3.40.50.1000">
    <property type="entry name" value="HAD superfamily/HAD-like"/>
    <property type="match status" value="2"/>
</dbReference>
<comment type="similarity">
    <text evidence="1">Belongs to the class-II fumarase/aspartase family.</text>
</comment>
<dbReference type="NCBIfam" id="TIGR01460">
    <property type="entry name" value="HAD-SF-IIA"/>
    <property type="match status" value="1"/>
</dbReference>
<accession>W2RX39</accession>
<dbReference type="Pfam" id="PF13242">
    <property type="entry name" value="Hydrolase_like"/>
    <property type="match status" value="1"/>
</dbReference>
<dbReference type="InterPro" id="IPR006357">
    <property type="entry name" value="HAD-SF_hydro_IIA"/>
</dbReference>
<evidence type="ECO:0000256" key="1">
    <source>
        <dbReference type="ARBA" id="ARBA00034772"/>
    </source>
</evidence>
<dbReference type="Pfam" id="PF00206">
    <property type="entry name" value="Lyase_1"/>
    <property type="match status" value="1"/>
</dbReference>
<evidence type="ECO:0000313" key="4">
    <source>
        <dbReference type="Proteomes" id="UP000030752"/>
    </source>
</evidence>
<dbReference type="InParanoid" id="W2RX39"/>
<dbReference type="CDD" id="cd01597">
    <property type="entry name" value="pCLME"/>
    <property type="match status" value="1"/>
</dbReference>
<feature type="domain" description="Adenylosuccinate lyase C-terminal" evidence="2">
    <location>
        <begin position="365"/>
        <end position="452"/>
    </location>
</feature>
<evidence type="ECO:0000259" key="2">
    <source>
        <dbReference type="SMART" id="SM00998"/>
    </source>
</evidence>
<dbReference type="InterPro" id="IPR022761">
    <property type="entry name" value="Fumarate_lyase_N"/>
</dbReference>
<keyword evidence="4" id="KW-1185">Reference proteome</keyword>
<dbReference type="SUPFAM" id="SSF56784">
    <property type="entry name" value="HAD-like"/>
    <property type="match status" value="1"/>
</dbReference>
<dbReference type="PRINTS" id="PR00145">
    <property type="entry name" value="ARGSUCLYASE"/>
</dbReference>
<name>W2RX39_CYPE1</name>
<proteinExistence type="inferred from homology"/>
<dbReference type="InterPro" id="IPR036412">
    <property type="entry name" value="HAD-like_sf"/>
</dbReference>
<gene>
    <name evidence="3" type="ORF">HMPREF1541_04630</name>
</gene>
<dbReference type="AlphaFoldDB" id="W2RX39"/>
<dbReference type="Pfam" id="PF13344">
    <property type="entry name" value="Hydrolase_6"/>
    <property type="match status" value="1"/>
</dbReference>
<dbReference type="Gene3D" id="1.20.200.10">
    <property type="entry name" value="Fumarase/aspartase (Central domain)"/>
    <property type="match status" value="1"/>
</dbReference>
<evidence type="ECO:0000313" key="3">
    <source>
        <dbReference type="EMBL" id="ETN40353.1"/>
    </source>
</evidence>
<protein>
    <submittedName>
        <fullName evidence="3">3-carboxy-cis,cis-muconate cycloisomerase</fullName>
    </submittedName>
</protein>
<dbReference type="eggNOG" id="KOG1618">
    <property type="taxonomic scope" value="Eukaryota"/>
</dbReference>
<dbReference type="Gene3D" id="1.10.40.30">
    <property type="entry name" value="Fumarase/aspartase (C-terminal domain)"/>
    <property type="match status" value="1"/>
</dbReference>